<dbReference type="Pfam" id="PF16335">
    <property type="entry name" value="GtaA_6_Hairpin"/>
    <property type="match status" value="1"/>
</dbReference>
<accession>A0A0H2SFD3</accession>
<feature type="signal peptide" evidence="3">
    <location>
        <begin position="1"/>
        <end position="19"/>
    </location>
</feature>
<feature type="transmembrane region" description="Helical" evidence="2">
    <location>
        <begin position="739"/>
        <end position="764"/>
    </location>
</feature>
<dbReference type="PANTHER" id="PTHR31987">
    <property type="entry name" value="GLUTAMINASE A-RELATED"/>
    <property type="match status" value="1"/>
</dbReference>
<name>A0A0H2SFD3_9AGAM</name>
<dbReference type="STRING" id="27342.A0A0H2SFD3"/>
<keyword evidence="2" id="KW-0472">Membrane</keyword>
<dbReference type="InterPro" id="IPR032514">
    <property type="entry name" value="GtaA_central"/>
</dbReference>
<keyword evidence="3" id="KW-0732">Signal</keyword>
<feature type="chain" id="PRO_5005202522" description="DUF1793-domain-containing protein" evidence="3">
    <location>
        <begin position="20"/>
        <end position="873"/>
    </location>
</feature>
<feature type="domain" description="Glutaminase A central" evidence="4">
    <location>
        <begin position="353"/>
        <end position="716"/>
    </location>
</feature>
<dbReference type="InterPro" id="IPR008928">
    <property type="entry name" value="6-hairpin_glycosidase_sf"/>
</dbReference>
<evidence type="ECO:0008006" key="8">
    <source>
        <dbReference type="Google" id="ProtNLM"/>
    </source>
</evidence>
<evidence type="ECO:0000259" key="5">
    <source>
        <dbReference type="Pfam" id="PF17168"/>
    </source>
</evidence>
<evidence type="ECO:0000259" key="4">
    <source>
        <dbReference type="Pfam" id="PF16335"/>
    </source>
</evidence>
<dbReference type="InterPro" id="IPR052743">
    <property type="entry name" value="Glutaminase_GtaA"/>
</dbReference>
<feature type="region of interest" description="Disordered" evidence="1">
    <location>
        <begin position="837"/>
        <end position="873"/>
    </location>
</feature>
<keyword evidence="2" id="KW-0812">Transmembrane</keyword>
<keyword evidence="2" id="KW-1133">Transmembrane helix</keyword>
<dbReference type="AlphaFoldDB" id="A0A0H2SFD3"/>
<feature type="compositionally biased region" description="Polar residues" evidence="1">
    <location>
        <begin position="860"/>
        <end position="873"/>
    </location>
</feature>
<evidence type="ECO:0000256" key="3">
    <source>
        <dbReference type="SAM" id="SignalP"/>
    </source>
</evidence>
<evidence type="ECO:0000313" key="7">
    <source>
        <dbReference type="Proteomes" id="UP000053477"/>
    </source>
</evidence>
<dbReference type="SUPFAM" id="SSF48208">
    <property type="entry name" value="Six-hairpin glycosidases"/>
    <property type="match status" value="1"/>
</dbReference>
<evidence type="ECO:0000256" key="1">
    <source>
        <dbReference type="SAM" id="MobiDB-lite"/>
    </source>
</evidence>
<proteinExistence type="predicted"/>
<dbReference type="Proteomes" id="UP000053477">
    <property type="component" value="Unassembled WGS sequence"/>
</dbReference>
<dbReference type="Pfam" id="PF17168">
    <property type="entry name" value="DUF5127"/>
    <property type="match status" value="1"/>
</dbReference>
<dbReference type="PANTHER" id="PTHR31987:SF1">
    <property type="entry name" value="GLUTAMINASE A"/>
    <property type="match status" value="1"/>
</dbReference>
<dbReference type="OrthoDB" id="3918848at2759"/>
<keyword evidence="7" id="KW-1185">Reference proteome</keyword>
<reference evidence="6 7" key="1">
    <citation type="submission" date="2015-04" db="EMBL/GenBank/DDBJ databases">
        <title>Complete genome sequence of Schizopora paradoxa KUC8140, a cosmopolitan wood degrader in East Asia.</title>
        <authorList>
            <consortium name="DOE Joint Genome Institute"/>
            <person name="Min B."/>
            <person name="Park H."/>
            <person name="Jang Y."/>
            <person name="Kim J.-J."/>
            <person name="Kim K.H."/>
            <person name="Pangilinan J."/>
            <person name="Lipzen A."/>
            <person name="Riley R."/>
            <person name="Grigoriev I.V."/>
            <person name="Spatafora J.W."/>
            <person name="Choi I.-G."/>
        </authorList>
    </citation>
    <scope>NUCLEOTIDE SEQUENCE [LARGE SCALE GENOMIC DNA]</scope>
    <source>
        <strain evidence="6 7">KUC8140</strain>
    </source>
</reference>
<evidence type="ECO:0000256" key="2">
    <source>
        <dbReference type="SAM" id="Phobius"/>
    </source>
</evidence>
<evidence type="ECO:0000313" key="6">
    <source>
        <dbReference type="EMBL" id="KLO15801.1"/>
    </source>
</evidence>
<dbReference type="InterPro" id="IPR033433">
    <property type="entry name" value="GtaA_N"/>
</dbReference>
<dbReference type="InParanoid" id="A0A0H2SFD3"/>
<sequence>MVLLLLFAVILSVLPIAQSSSWTDTPFLPSSYPLAVKGPYLNSWQAGDVSGGSLPQSTPAFWPVWDDQTGWTCIVVVDDIPYIIMGSFSNLALANQTVASFTATKASFTLMAGPVAVNATFLSPLTPSDLVRQSLPFAYFYVDISSIDGAAHDVRIYSDITPQWLHGDAVLQADPNPEVAANASLINSNDFVGLQMQLQVPVPFSEVADHAQDVIGVFAMKSNSNVKYQVGEESTVRALGINSTGLQNTVDTNYSAHTLNNPFDAFAISVDLGSIQSTSDPIMWIVGMIRDPSINRTTASGASQLRSSYYWSNFSSIPDIISFVLNDFDAARSSAEAFDQMIQNVPLSHITGYSDLLSLVARQIFGTLEITVSKSSDGTWNQSDTMIFSKDMGDVSSIGTSGGTNAVDVLYAGFPAILYLNPDLGQYLLRPILEAQVSDDGSVVGQPYAPQNIGTQFPNVTGNFSPHNLGIEESGNMLVMVLAYSQRTGDLSLIQNFYPLLQSWANYLINQTFDAGFQTTSLSDGITSFNQTNLVLKGIIGISAMSSISSANNEKSDQMLYETTAQQYLQVWLDGALSQDHSRLLSSFGDQTSDGLIYNMYADKLLGLGLIPSNITSIQSGFYDSLVSANKTPFGIPLDSGNSSLSRLDWTMFSIASFLDDANDNAPAVLQPSISVLTNYAASRTNNSPLSVIYNPENGFAYSGSNSFAVGALFAPLVLGNKSTLDVDPVHDTSGHKSIVAPVVGGVVGGCIALLVSLLGVWIWRRRLHRAKVSTFGDRIKRERRGLRGLYQSEDKDSDVNLQDTILPLSPRDEVLVTPYHTETDSEANALVHQFRQPQSATRREKFAPPDWETVEDSQGDSSLAFSDAESSV</sequence>
<dbReference type="EMBL" id="KQ085924">
    <property type="protein sequence ID" value="KLO15801.1"/>
    <property type="molecule type" value="Genomic_DNA"/>
</dbReference>
<gene>
    <name evidence="6" type="ORF">SCHPADRAFT_243997</name>
</gene>
<feature type="domain" description="Glutaminase A N-terminal" evidence="5">
    <location>
        <begin position="104"/>
        <end position="344"/>
    </location>
</feature>
<protein>
    <recommendedName>
        <fullName evidence="8">DUF1793-domain-containing protein</fullName>
    </recommendedName>
</protein>
<organism evidence="6 7">
    <name type="scientific">Schizopora paradoxa</name>
    <dbReference type="NCBI Taxonomy" id="27342"/>
    <lineage>
        <taxon>Eukaryota</taxon>
        <taxon>Fungi</taxon>
        <taxon>Dikarya</taxon>
        <taxon>Basidiomycota</taxon>
        <taxon>Agaricomycotina</taxon>
        <taxon>Agaricomycetes</taxon>
        <taxon>Hymenochaetales</taxon>
        <taxon>Schizoporaceae</taxon>
        <taxon>Schizopora</taxon>
    </lineage>
</organism>
<dbReference type="GO" id="GO:0005975">
    <property type="term" value="P:carbohydrate metabolic process"/>
    <property type="evidence" value="ECO:0007669"/>
    <property type="project" value="InterPro"/>
</dbReference>